<dbReference type="PANTHER" id="PTHR10390">
    <property type="entry name" value="HOMEOBOX PROTEIN SIX"/>
    <property type="match status" value="1"/>
</dbReference>
<organism evidence="6 7">
    <name type="scientific">Sinanodonta woodiana</name>
    <name type="common">Chinese pond mussel</name>
    <name type="synonym">Anodonta woodiana</name>
    <dbReference type="NCBI Taxonomy" id="1069815"/>
    <lineage>
        <taxon>Eukaryota</taxon>
        <taxon>Metazoa</taxon>
        <taxon>Spiralia</taxon>
        <taxon>Lophotrochozoa</taxon>
        <taxon>Mollusca</taxon>
        <taxon>Bivalvia</taxon>
        <taxon>Autobranchia</taxon>
        <taxon>Heteroconchia</taxon>
        <taxon>Palaeoheterodonta</taxon>
        <taxon>Unionida</taxon>
        <taxon>Unionoidea</taxon>
        <taxon>Unionidae</taxon>
        <taxon>Unioninae</taxon>
        <taxon>Sinanodonta</taxon>
    </lineage>
</organism>
<dbReference type="InterPro" id="IPR031701">
    <property type="entry name" value="SIX1_SD"/>
</dbReference>
<dbReference type="AlphaFoldDB" id="A0ABD3V5F0"/>
<keyword evidence="3 4" id="KW-0539">Nucleus</keyword>
<dbReference type="GO" id="GO:0005634">
    <property type="term" value="C:nucleus"/>
    <property type="evidence" value="ECO:0007669"/>
    <property type="project" value="UniProtKB-SubCell"/>
</dbReference>
<dbReference type="EMBL" id="JBJQND010000013">
    <property type="protein sequence ID" value="KAL3856854.1"/>
    <property type="molecule type" value="Genomic_DNA"/>
</dbReference>
<comment type="subcellular location">
    <subcellularLocation>
        <location evidence="4">Nucleus</location>
    </subcellularLocation>
</comment>
<evidence type="ECO:0000313" key="6">
    <source>
        <dbReference type="EMBL" id="KAL3856854.1"/>
    </source>
</evidence>
<feature type="DNA-binding region" description="Homeobox" evidence="4">
    <location>
        <begin position="144"/>
        <end position="206"/>
    </location>
</feature>
<dbReference type="Pfam" id="PF16878">
    <property type="entry name" value="SIX1_SD"/>
    <property type="match status" value="1"/>
</dbReference>
<dbReference type="SMART" id="SM00389">
    <property type="entry name" value="HOX"/>
    <property type="match status" value="1"/>
</dbReference>
<evidence type="ECO:0000256" key="3">
    <source>
        <dbReference type="ARBA" id="ARBA00023242"/>
    </source>
</evidence>
<keyword evidence="7" id="KW-1185">Reference proteome</keyword>
<reference evidence="6 7" key="1">
    <citation type="submission" date="2024-11" db="EMBL/GenBank/DDBJ databases">
        <title>Chromosome-level genome assembly of the freshwater bivalve Anodonta woodiana.</title>
        <authorList>
            <person name="Chen X."/>
        </authorList>
    </citation>
    <scope>NUCLEOTIDE SEQUENCE [LARGE SCALE GENOMIC DNA]</scope>
    <source>
        <strain evidence="6">MN2024</strain>
        <tissue evidence="6">Gills</tissue>
    </source>
</reference>
<protein>
    <recommendedName>
        <fullName evidence="5">Homeobox domain-containing protein</fullName>
    </recommendedName>
</protein>
<dbReference type="Pfam" id="PF05920">
    <property type="entry name" value="Homeobox_KN"/>
    <property type="match status" value="1"/>
</dbReference>
<gene>
    <name evidence="6" type="ORF">ACJMK2_011565</name>
</gene>
<dbReference type="GO" id="GO:0003677">
    <property type="term" value="F:DNA binding"/>
    <property type="evidence" value="ECO:0007669"/>
    <property type="project" value="UniProtKB-UniRule"/>
</dbReference>
<dbReference type="PROSITE" id="PS50071">
    <property type="entry name" value="HOMEOBOX_2"/>
    <property type="match status" value="1"/>
</dbReference>
<evidence type="ECO:0000256" key="2">
    <source>
        <dbReference type="ARBA" id="ARBA00023155"/>
    </source>
</evidence>
<keyword evidence="1 4" id="KW-0238">DNA-binding</keyword>
<dbReference type="InterPro" id="IPR001356">
    <property type="entry name" value="HD"/>
</dbReference>
<dbReference type="Proteomes" id="UP001634394">
    <property type="component" value="Unassembled WGS sequence"/>
</dbReference>
<dbReference type="CDD" id="cd00086">
    <property type="entry name" value="homeodomain"/>
    <property type="match status" value="1"/>
</dbReference>
<dbReference type="PROSITE" id="PS00027">
    <property type="entry name" value="HOMEOBOX_1"/>
    <property type="match status" value="1"/>
</dbReference>
<evidence type="ECO:0000256" key="4">
    <source>
        <dbReference type="PROSITE-ProRule" id="PRU00108"/>
    </source>
</evidence>
<accession>A0ABD3V5F0</accession>
<evidence type="ECO:0000259" key="5">
    <source>
        <dbReference type="PROSITE" id="PS50071"/>
    </source>
</evidence>
<dbReference type="PANTHER" id="PTHR10390:SF44">
    <property type="entry name" value="SIX HOMEOBOX 4"/>
    <property type="match status" value="1"/>
</dbReference>
<sequence length="539" mass="60588">MADNSGCTNLHYNLSRWDEMKHWPFGQQHVELATKIAVSVVNDQHYQLYQRFICAMDNWVLEKLLTCSDFRKTYIFFKLKEKKYDEVVRLIKTGTFTDTAGLLELWDKVHYQQKEDLCGRALTPVMKFRIRQRNPPPENICPSGLRSTPKLTSVAKEILTAWFKKNKEYPYPTKIDKALMAKTAGITLKQVKTWFANARRRHKGRNRDATNGESRKYVSCVDHTVAPAPNTDDHATSSHGQIVAKQKMDSMHSVTIMSSRPVPGLSTSESIRALQECCNNVEAKCSKGSTRFSAIAEECSLNISNASLANDNGIPRAIASPDIGDVTRVASLPSPRPAMALETPSAQHSFRPYHEGQLSMHGSSSQLSQKSAYSHQNLGNLSNMCSPSTDYGIYNNGNNVQCVPSYTLQEQWLSREYWWQSLPTPNYYLPCASPLSPPFSGNELFERNNVIDVRRSYIQPTQNYGESLVADNMLDVPFFPSIQVLEPVKMSEDPFGIQKTLIGTKEDSNPEDDAVQGLLDLSSATPDLTNRSNTTNTYC</sequence>
<proteinExistence type="predicted"/>
<dbReference type="Gene3D" id="1.10.10.60">
    <property type="entry name" value="Homeodomain-like"/>
    <property type="match status" value="1"/>
</dbReference>
<name>A0ABD3V5F0_SINWO</name>
<dbReference type="InterPro" id="IPR008422">
    <property type="entry name" value="KN_HD"/>
</dbReference>
<feature type="domain" description="Homeobox" evidence="5">
    <location>
        <begin position="142"/>
        <end position="205"/>
    </location>
</feature>
<dbReference type="SUPFAM" id="SSF46689">
    <property type="entry name" value="Homeodomain-like"/>
    <property type="match status" value="1"/>
</dbReference>
<evidence type="ECO:0000256" key="1">
    <source>
        <dbReference type="ARBA" id="ARBA00023125"/>
    </source>
</evidence>
<keyword evidence="2 4" id="KW-0371">Homeobox</keyword>
<dbReference type="InterPro" id="IPR009057">
    <property type="entry name" value="Homeodomain-like_sf"/>
</dbReference>
<dbReference type="InterPro" id="IPR017970">
    <property type="entry name" value="Homeobox_CS"/>
</dbReference>
<comment type="caution">
    <text evidence="6">The sequence shown here is derived from an EMBL/GenBank/DDBJ whole genome shotgun (WGS) entry which is preliminary data.</text>
</comment>
<evidence type="ECO:0000313" key="7">
    <source>
        <dbReference type="Proteomes" id="UP001634394"/>
    </source>
</evidence>